<reference evidence="4" key="1">
    <citation type="submission" date="2020-10" db="EMBL/GenBank/DDBJ databases">
        <authorList>
            <person name="Gilroy R."/>
        </authorList>
    </citation>
    <scope>NUCLEOTIDE SEQUENCE</scope>
    <source>
        <strain evidence="4">CHK188-20938</strain>
    </source>
</reference>
<gene>
    <name evidence="4" type="ORF">IAB71_05620</name>
</gene>
<evidence type="ECO:0008006" key="6">
    <source>
        <dbReference type="Google" id="ProtNLM"/>
    </source>
</evidence>
<dbReference type="Proteomes" id="UP000824169">
    <property type="component" value="Unassembled WGS sequence"/>
</dbReference>
<protein>
    <recommendedName>
        <fullName evidence="6">DUF5717 domain-containing protein</fullName>
    </recommendedName>
</protein>
<organism evidence="4 5">
    <name type="scientific">Candidatus Scatomonas pullistercoris</name>
    <dbReference type="NCBI Taxonomy" id="2840920"/>
    <lineage>
        <taxon>Bacteria</taxon>
        <taxon>Bacillati</taxon>
        <taxon>Bacillota</taxon>
        <taxon>Clostridia</taxon>
        <taxon>Lachnospirales</taxon>
        <taxon>Lachnospiraceae</taxon>
        <taxon>Lachnospiraceae incertae sedis</taxon>
        <taxon>Candidatus Scatomonas</taxon>
    </lineage>
</organism>
<dbReference type="InterPro" id="IPR043775">
    <property type="entry name" value="DUF5717_N"/>
</dbReference>
<reference evidence="4" key="2">
    <citation type="journal article" date="2021" name="PeerJ">
        <title>Extensive microbial diversity within the chicken gut microbiome revealed by metagenomics and culture.</title>
        <authorList>
            <person name="Gilroy R."/>
            <person name="Ravi A."/>
            <person name="Getino M."/>
            <person name="Pursley I."/>
            <person name="Horton D.L."/>
            <person name="Alikhan N.F."/>
            <person name="Baker D."/>
            <person name="Gharbi K."/>
            <person name="Hall N."/>
            <person name="Watson M."/>
            <person name="Adriaenssens E.M."/>
            <person name="Foster-Nyarko E."/>
            <person name="Jarju S."/>
            <person name="Secka A."/>
            <person name="Antonio M."/>
            <person name="Oren A."/>
            <person name="Chaudhuri R.R."/>
            <person name="La Ragione R."/>
            <person name="Hildebrand F."/>
            <person name="Pallen M.J."/>
        </authorList>
    </citation>
    <scope>NUCLEOTIDE SEQUENCE</scope>
    <source>
        <strain evidence="4">CHK188-20938</strain>
    </source>
</reference>
<evidence type="ECO:0000259" key="2">
    <source>
        <dbReference type="Pfam" id="PF18983"/>
    </source>
</evidence>
<evidence type="ECO:0000259" key="3">
    <source>
        <dbReference type="Pfam" id="PF18984"/>
    </source>
</evidence>
<dbReference type="Pfam" id="PF18984">
    <property type="entry name" value="DUF5717_N"/>
    <property type="match status" value="1"/>
</dbReference>
<feature type="domain" description="DUF5717" evidence="2">
    <location>
        <begin position="871"/>
        <end position="1176"/>
    </location>
</feature>
<sequence>MKRKIEELEQGSFSRRTPELKVSPESLELRIPEGKQYRGVVTVGADDGSRVKGMVVSSDHRILIANEKFSGNTCDLVFGIDTGGLKSGDITEGRITILSSLGEKTLHLRAVIGEEADRAARKEITALDDFTKLCMKDLREGFRLFTGGQFFHILNGKNRPFRALYWGMSHNPVTYQHMEEFLIAAGKKSPVMLTLDKKQKAVYTLDVSQKDTLYIYKNTWGYIRMEIEVSGDFLQVEKKVVTSEDFIGRLYGLEYIVDRSRLGAGTRYGRIRIRTVYQVLDFEIEASAEEGLLSLSDSVRKRKILGLMRRYLDLQMKKLDYRTWYEQTSQTVQELKEGGESGPLRLFEAFLAYNQDENARAMELLWPVKEGELVLESAQEQAAYLYLAKQVELLPEERRDIAPLLRSLHQQAPEDFLILYLLFQEENVCETTPSRAMYMMEEIYGRGCASPFLYLTAWKMLESQETLLRRLSPFMIQVLRFALKKGLLTQEILERTAYLSSHLKEFSASVYRLLAGGYEQFRSREVLEAVCGLLMKGDPVKKEYFRWYALAVEQDLRITRLYEYYMETIPADSSMELPRPVRMYFLYNNTLGERKKAFLYASIIRHREQDEASYLSYYKQMADFALVSLTKGRIDENFAVLYREFLLKPEQKDQAEDLCRILFKRKLVCSDRKIRSVIVCHSALGEERSYPCQEGTAYVDIYSEDACVIFEDGKRRRFAATVEYTMERLIHEKEAALRCMDLQVAHTGLELYCCKEKSWQMEVNSRTLPCYRLAAENPDFTEEYRRQIRARLLEYYYRHRSERFMTDYLREMDFRAYASVDRVSMIVILIDRAMYEEAFGLAAEFGYEGIPEQKLLRLASRMILRKEREEDEELLCLAAYVAELGKYDEIILSYLRDYYLGSIQSMCWLWKRVKGFQLESYVLDERILLLSIFVHSFPADEAAVLGSYIAQHGRESVILSYLACTAASYFLQGRKTSGEIFRYIEKICEWGWKLDEVCRLALLKWYSGREELTEAQEKRARALLKEFNEKGLRFAFYSRLPAALTQACQIEDKIFVEEYFPAADRVVIHYQLTAEGQEPSGWSEEPMKNMYQGIFVKEFLLFYGETLTFYFSVQEDGKSRDTEKLQLSLADMDTAGITRYKLLNQILAARKLLNREVMEQAVEKYLWQDAYTAALFTLKK</sequence>
<evidence type="ECO:0000256" key="1">
    <source>
        <dbReference type="SAM" id="MobiDB-lite"/>
    </source>
</evidence>
<evidence type="ECO:0000313" key="5">
    <source>
        <dbReference type="Proteomes" id="UP000824169"/>
    </source>
</evidence>
<evidence type="ECO:0000313" key="4">
    <source>
        <dbReference type="EMBL" id="HIV25256.1"/>
    </source>
</evidence>
<comment type="caution">
    <text evidence="4">The sequence shown here is derived from an EMBL/GenBank/DDBJ whole genome shotgun (WGS) entry which is preliminary data.</text>
</comment>
<dbReference type="EMBL" id="DVOO01000015">
    <property type="protein sequence ID" value="HIV25256.1"/>
    <property type="molecule type" value="Genomic_DNA"/>
</dbReference>
<dbReference type="Pfam" id="PF18983">
    <property type="entry name" value="DUF5717"/>
    <property type="match status" value="1"/>
</dbReference>
<feature type="region of interest" description="Disordered" evidence="1">
    <location>
        <begin position="1"/>
        <end position="20"/>
    </location>
</feature>
<name>A0A9D1TA67_9FIRM</name>
<dbReference type="InterPro" id="IPR043774">
    <property type="entry name" value="DUF5717_C"/>
</dbReference>
<feature type="domain" description="DUF5717" evidence="3">
    <location>
        <begin position="1"/>
        <end position="867"/>
    </location>
</feature>
<proteinExistence type="predicted"/>
<dbReference type="AlphaFoldDB" id="A0A9D1TA67"/>
<accession>A0A9D1TA67</accession>